<evidence type="ECO:0000313" key="1">
    <source>
        <dbReference type="EMBL" id="GAY75853.1"/>
    </source>
</evidence>
<sequence>MRNLVPVVMEKCFMIEKIMSASEHGMIMRDYLKKEIRISRRAYRRLNTKAVNCLWMDKNVPSVMSFRKAKN</sequence>
<reference evidence="1 2" key="1">
    <citation type="submission" date="2017-11" db="EMBL/GenBank/DDBJ databases">
        <title>Draft Genome Sequence of Sporolactobacillus inulinus NBRC 111894 Isolated from Koso, a Japanese Sugar-Vegetable Fermented Beverage.</title>
        <authorList>
            <person name="Chiou T.Y."/>
            <person name="Oshima K."/>
            <person name="Suda W."/>
            <person name="Hattori M."/>
            <person name="Takahashi T."/>
        </authorList>
    </citation>
    <scope>NUCLEOTIDE SEQUENCE [LARGE SCALE GENOMIC DNA]</scope>
    <source>
        <strain evidence="1 2">NBRC111894</strain>
    </source>
</reference>
<name>A0A4Y1ZAB0_9BACL</name>
<dbReference type="Proteomes" id="UP000319716">
    <property type="component" value="Unassembled WGS sequence"/>
</dbReference>
<accession>A0A4Y1ZAB0</accession>
<dbReference type="EMBL" id="BEXB01000009">
    <property type="protein sequence ID" value="GAY75853.1"/>
    <property type="molecule type" value="Genomic_DNA"/>
</dbReference>
<comment type="caution">
    <text evidence="1">The sequence shown here is derived from an EMBL/GenBank/DDBJ whole genome shotgun (WGS) entry which is preliminary data.</text>
</comment>
<evidence type="ECO:0000313" key="2">
    <source>
        <dbReference type="Proteomes" id="UP000319716"/>
    </source>
</evidence>
<protein>
    <submittedName>
        <fullName evidence="1">Uncharacterized protein</fullName>
    </submittedName>
</protein>
<gene>
    <name evidence="1" type="ORF">NBRC111894_1407</name>
</gene>
<organism evidence="1 2">
    <name type="scientific">Sporolactobacillus inulinus</name>
    <dbReference type="NCBI Taxonomy" id="2078"/>
    <lineage>
        <taxon>Bacteria</taxon>
        <taxon>Bacillati</taxon>
        <taxon>Bacillota</taxon>
        <taxon>Bacilli</taxon>
        <taxon>Bacillales</taxon>
        <taxon>Sporolactobacillaceae</taxon>
        <taxon>Sporolactobacillus</taxon>
    </lineage>
</organism>
<proteinExistence type="predicted"/>
<dbReference type="AlphaFoldDB" id="A0A4Y1ZAB0"/>